<gene>
    <name evidence="1" type="ORF">PMG71_22220</name>
</gene>
<organism evidence="1 2">
    <name type="scientific">Roseofilum acuticapitatum BLCC-M154</name>
    <dbReference type="NCBI Taxonomy" id="3022444"/>
    <lineage>
        <taxon>Bacteria</taxon>
        <taxon>Bacillati</taxon>
        <taxon>Cyanobacteriota</taxon>
        <taxon>Cyanophyceae</taxon>
        <taxon>Desertifilales</taxon>
        <taxon>Desertifilaceae</taxon>
        <taxon>Roseofilum</taxon>
        <taxon>Roseofilum acuticapitatum</taxon>
    </lineage>
</organism>
<sequence>MTPEGGGDKFAGKGAILHRLHDTGPFFFGVVEEHSAAGFEFGSVVDDVRFYVVVFVPRINEDQVYGLVGKEGGCGGGVHDMELDFGVESGDSKIGYVINAPYLTRKKLVNQCLS</sequence>
<name>A0ABT7AZ20_9CYAN</name>
<evidence type="ECO:0000313" key="2">
    <source>
        <dbReference type="Proteomes" id="UP001235303"/>
    </source>
</evidence>
<protein>
    <submittedName>
        <fullName evidence="1">Uncharacterized protein</fullName>
    </submittedName>
</protein>
<reference evidence="1 2" key="1">
    <citation type="submission" date="2023-01" db="EMBL/GenBank/DDBJ databases">
        <title>Novel diversity within Roseofilum (Cyanobacteria; Desertifilaceae) from marine benthic mats with descriptions of four novel species.</title>
        <authorList>
            <person name="Wang Y."/>
            <person name="Berthold D.E."/>
            <person name="Hu J."/>
            <person name="Lefler F.W."/>
            <person name="Laughinghouse H.D. IV."/>
        </authorList>
    </citation>
    <scope>NUCLEOTIDE SEQUENCE [LARGE SCALE GENOMIC DNA]</scope>
    <source>
        <strain evidence="1 2">BLCC-M154</strain>
    </source>
</reference>
<dbReference type="Proteomes" id="UP001235303">
    <property type="component" value="Unassembled WGS sequence"/>
</dbReference>
<comment type="caution">
    <text evidence="1">The sequence shown here is derived from an EMBL/GenBank/DDBJ whole genome shotgun (WGS) entry which is preliminary data.</text>
</comment>
<proteinExistence type="predicted"/>
<evidence type="ECO:0000313" key="1">
    <source>
        <dbReference type="EMBL" id="MDJ1172149.1"/>
    </source>
</evidence>
<keyword evidence="2" id="KW-1185">Reference proteome</keyword>
<accession>A0ABT7AZ20</accession>
<dbReference type="EMBL" id="JAQOSP010000144">
    <property type="protein sequence ID" value="MDJ1172149.1"/>
    <property type="molecule type" value="Genomic_DNA"/>
</dbReference>